<dbReference type="PROSITE" id="PS51123">
    <property type="entry name" value="OMPA_2"/>
    <property type="match status" value="1"/>
</dbReference>
<evidence type="ECO:0000256" key="7">
    <source>
        <dbReference type="PROSITE-ProRule" id="PRU00473"/>
    </source>
</evidence>
<evidence type="ECO:0000256" key="2">
    <source>
        <dbReference type="ARBA" id="ARBA00008914"/>
    </source>
</evidence>
<organism evidence="10">
    <name type="scientific">Thermodesulfovibrio aggregans</name>
    <dbReference type="NCBI Taxonomy" id="86166"/>
    <lineage>
        <taxon>Bacteria</taxon>
        <taxon>Pseudomonadati</taxon>
        <taxon>Nitrospirota</taxon>
        <taxon>Thermodesulfovibrionia</taxon>
        <taxon>Thermodesulfovibrionales</taxon>
        <taxon>Thermodesulfovibrionaceae</taxon>
        <taxon>Thermodesulfovibrio</taxon>
    </lineage>
</organism>
<dbReference type="GO" id="GO:0005886">
    <property type="term" value="C:plasma membrane"/>
    <property type="evidence" value="ECO:0007669"/>
    <property type="project" value="UniProtKB-SubCell"/>
</dbReference>
<reference evidence="10" key="1">
    <citation type="journal article" date="2020" name="mSystems">
        <title>Genome- and Community-Level Interaction Insights into Carbon Utilization and Element Cycling Functions of Hydrothermarchaeota in Hydrothermal Sediment.</title>
        <authorList>
            <person name="Zhou Z."/>
            <person name="Liu Y."/>
            <person name="Xu W."/>
            <person name="Pan J."/>
            <person name="Luo Z.H."/>
            <person name="Li M."/>
        </authorList>
    </citation>
    <scope>NUCLEOTIDE SEQUENCE [LARGE SCALE GENOMIC DNA]</scope>
    <source>
        <strain evidence="10">SpSt-788</strain>
    </source>
</reference>
<keyword evidence="5 8" id="KW-1133">Transmembrane helix</keyword>
<dbReference type="Pfam" id="PF00691">
    <property type="entry name" value="OmpA"/>
    <property type="match status" value="1"/>
</dbReference>
<dbReference type="SUPFAM" id="SSF103088">
    <property type="entry name" value="OmpA-like"/>
    <property type="match status" value="1"/>
</dbReference>
<dbReference type="InterPro" id="IPR036737">
    <property type="entry name" value="OmpA-like_sf"/>
</dbReference>
<evidence type="ECO:0000256" key="4">
    <source>
        <dbReference type="ARBA" id="ARBA00022692"/>
    </source>
</evidence>
<dbReference type="InterPro" id="IPR006665">
    <property type="entry name" value="OmpA-like"/>
</dbReference>
<keyword evidence="4 8" id="KW-0812">Transmembrane</keyword>
<evidence type="ECO:0000256" key="1">
    <source>
        <dbReference type="ARBA" id="ARBA00004162"/>
    </source>
</evidence>
<name>A0A7C4EMC1_9BACT</name>
<evidence type="ECO:0000313" key="10">
    <source>
        <dbReference type="EMBL" id="HGG99527.1"/>
    </source>
</evidence>
<evidence type="ECO:0000256" key="5">
    <source>
        <dbReference type="ARBA" id="ARBA00022989"/>
    </source>
</evidence>
<comment type="subcellular location">
    <subcellularLocation>
        <location evidence="1">Cell membrane</location>
        <topology evidence="1">Single-pass membrane protein</topology>
    </subcellularLocation>
</comment>
<evidence type="ECO:0000256" key="8">
    <source>
        <dbReference type="SAM" id="Phobius"/>
    </source>
</evidence>
<dbReference type="CDD" id="cd07185">
    <property type="entry name" value="OmpA_C-like"/>
    <property type="match status" value="1"/>
</dbReference>
<gene>
    <name evidence="10" type="ORF">ENV75_03625</name>
</gene>
<accession>A0A7C4EMC1</accession>
<dbReference type="AlphaFoldDB" id="A0A7C4EMC1"/>
<comment type="caution">
    <text evidence="10">The sequence shown here is derived from an EMBL/GenBank/DDBJ whole genome shotgun (WGS) entry which is preliminary data.</text>
</comment>
<comment type="similarity">
    <text evidence="2">Belongs to the MotB family.</text>
</comment>
<protein>
    <submittedName>
        <fullName evidence="10">Chemotaxis protein MotB</fullName>
    </submittedName>
</protein>
<dbReference type="InterPro" id="IPR050330">
    <property type="entry name" value="Bact_OuterMem_StrucFunc"/>
</dbReference>
<evidence type="ECO:0000256" key="3">
    <source>
        <dbReference type="ARBA" id="ARBA00022475"/>
    </source>
</evidence>
<dbReference type="InterPro" id="IPR025713">
    <property type="entry name" value="MotB-like_N_dom"/>
</dbReference>
<dbReference type="PANTHER" id="PTHR30329:SF21">
    <property type="entry name" value="LIPOPROTEIN YIAD-RELATED"/>
    <property type="match status" value="1"/>
</dbReference>
<keyword evidence="6 7" id="KW-0472">Membrane</keyword>
<dbReference type="EMBL" id="DTHO01000036">
    <property type="protein sequence ID" value="HGG99527.1"/>
    <property type="molecule type" value="Genomic_DNA"/>
</dbReference>
<evidence type="ECO:0000256" key="6">
    <source>
        <dbReference type="ARBA" id="ARBA00023136"/>
    </source>
</evidence>
<sequence>MRVKRRNNNNEEENIHRWLISYSDFLTLLFTFFVALYALSNIDFTKAQEMTSSLRKVFKVIDEPISFEEDRNKAIIEDLRKLLNDISGITIKSDARGVVITLPDSLLFDSGSAYLKPESSDALMRISEKLKEIPGKVAIEGHTDNVPLSSTSIYKSNWELSAARASSVLHFLLQRGLAPDRFLIAGYGEYRPVADNDTPEGRTKNRRVELIILR</sequence>
<dbReference type="Gene3D" id="3.30.1330.60">
    <property type="entry name" value="OmpA-like domain"/>
    <property type="match status" value="1"/>
</dbReference>
<feature type="domain" description="OmpA-like" evidence="9">
    <location>
        <begin position="95"/>
        <end position="214"/>
    </location>
</feature>
<feature type="transmembrane region" description="Helical" evidence="8">
    <location>
        <begin position="20"/>
        <end position="39"/>
    </location>
</feature>
<evidence type="ECO:0000259" key="9">
    <source>
        <dbReference type="PROSITE" id="PS51123"/>
    </source>
</evidence>
<keyword evidence="3" id="KW-1003">Cell membrane</keyword>
<dbReference type="PANTHER" id="PTHR30329">
    <property type="entry name" value="STATOR ELEMENT OF FLAGELLAR MOTOR COMPLEX"/>
    <property type="match status" value="1"/>
</dbReference>
<proteinExistence type="inferred from homology"/>
<dbReference type="Pfam" id="PF13677">
    <property type="entry name" value="MotB_plug"/>
    <property type="match status" value="1"/>
</dbReference>